<protein>
    <submittedName>
        <fullName evidence="2">Uncharacterized protein</fullName>
    </submittedName>
</protein>
<feature type="non-terminal residue" evidence="2">
    <location>
        <position position="117"/>
    </location>
</feature>
<gene>
    <name evidence="2" type="ORF">FOZ63_012446</name>
</gene>
<dbReference type="GO" id="GO:0003729">
    <property type="term" value="F:mRNA binding"/>
    <property type="evidence" value="ECO:0007669"/>
    <property type="project" value="InterPro"/>
</dbReference>
<dbReference type="InterPro" id="IPR019416">
    <property type="entry name" value="NCBP3"/>
</dbReference>
<sequence>PRLYCGSTEGTQCGVKDDDDGRDLRHHHRGRLEDNYNLGNVQMHEPELIQAYGGGHHDAVRVEWVDDASCNLVYPDAHSAKSSLLPQLVGKVGVGLGGDKSFMEATELQIRVATTAD</sequence>
<dbReference type="GO" id="GO:0000340">
    <property type="term" value="F:RNA 7-methylguanosine cap binding"/>
    <property type="evidence" value="ECO:0007669"/>
    <property type="project" value="InterPro"/>
</dbReference>
<name>A0A7J6RC03_PEROL</name>
<reference evidence="2 3" key="1">
    <citation type="submission" date="2020-04" db="EMBL/GenBank/DDBJ databases">
        <title>Perkinsus olseni comparative genomics.</title>
        <authorList>
            <person name="Bogema D.R."/>
        </authorList>
    </citation>
    <scope>NUCLEOTIDE SEQUENCE [LARGE SCALE GENOMIC DNA]</scope>
    <source>
        <strain evidence="2 3">ATCC PRA-207</strain>
    </source>
</reference>
<evidence type="ECO:0000313" key="3">
    <source>
        <dbReference type="Proteomes" id="UP000553632"/>
    </source>
</evidence>
<keyword evidence="3" id="KW-1185">Reference proteome</keyword>
<dbReference type="EMBL" id="JABANO010026663">
    <property type="protein sequence ID" value="KAF4718135.1"/>
    <property type="molecule type" value="Genomic_DNA"/>
</dbReference>
<dbReference type="AlphaFoldDB" id="A0A7J6RC03"/>
<dbReference type="Proteomes" id="UP000553632">
    <property type="component" value="Unassembled WGS sequence"/>
</dbReference>
<comment type="caution">
    <text evidence="2">The sequence shown here is derived from an EMBL/GenBank/DDBJ whole genome shotgun (WGS) entry which is preliminary data.</text>
</comment>
<proteinExistence type="predicted"/>
<evidence type="ECO:0000313" key="2">
    <source>
        <dbReference type="EMBL" id="KAF4718135.1"/>
    </source>
</evidence>
<accession>A0A7J6RC03</accession>
<feature type="non-terminal residue" evidence="2">
    <location>
        <position position="1"/>
    </location>
</feature>
<evidence type="ECO:0000256" key="1">
    <source>
        <dbReference type="SAM" id="MobiDB-lite"/>
    </source>
</evidence>
<organism evidence="2 3">
    <name type="scientific">Perkinsus olseni</name>
    <name type="common">Perkinsus atlanticus</name>
    <dbReference type="NCBI Taxonomy" id="32597"/>
    <lineage>
        <taxon>Eukaryota</taxon>
        <taxon>Sar</taxon>
        <taxon>Alveolata</taxon>
        <taxon>Perkinsozoa</taxon>
        <taxon>Perkinsea</taxon>
        <taxon>Perkinsida</taxon>
        <taxon>Perkinsidae</taxon>
        <taxon>Perkinsus</taxon>
    </lineage>
</organism>
<dbReference type="Pfam" id="PF10309">
    <property type="entry name" value="NCBP3"/>
    <property type="match status" value="1"/>
</dbReference>
<feature type="region of interest" description="Disordered" evidence="1">
    <location>
        <begin position="5"/>
        <end position="28"/>
    </location>
</feature>